<reference evidence="2" key="1">
    <citation type="submission" date="2021-01" db="UniProtKB">
        <authorList>
            <consortium name="EnsemblMetazoa"/>
        </authorList>
    </citation>
    <scope>IDENTIFICATION</scope>
</reference>
<feature type="compositionally biased region" description="Basic and acidic residues" evidence="1">
    <location>
        <begin position="107"/>
        <end position="126"/>
    </location>
</feature>
<dbReference type="InParanoid" id="A0A7M7TEI9"/>
<name>A0A7M7TEI9_NASVI</name>
<evidence type="ECO:0000313" key="3">
    <source>
        <dbReference type="Proteomes" id="UP000002358"/>
    </source>
</evidence>
<dbReference type="EnsemblMetazoa" id="XM_032601904">
    <property type="protein sequence ID" value="XP_032457795"/>
    <property type="gene ID" value="LOC116738666"/>
</dbReference>
<dbReference type="KEGG" id="nvi:116738666"/>
<proteinExistence type="predicted"/>
<evidence type="ECO:0000256" key="1">
    <source>
        <dbReference type="SAM" id="MobiDB-lite"/>
    </source>
</evidence>
<sequence>MVYSSDDTNDSDNEQHKKDDTPTNLPKKTFKRNPTLPTDPSKTQSVSQSKIPSNENKNEETNIPQSPSRSINSPSLPNNDDGVASNDNQDDDPDELGYRGNENNGDGGDRHVDLPRDDVDEDKINENQRNPNDLNNRNNNNERNRNERADQRNRNPRQNQRG</sequence>
<feature type="compositionally biased region" description="Polar residues" evidence="1">
    <location>
        <begin position="35"/>
        <end position="78"/>
    </location>
</feature>
<accession>A0A7M7TEI9</accession>
<dbReference type="GeneID" id="116738666"/>
<evidence type="ECO:0000313" key="2">
    <source>
        <dbReference type="EnsemblMetazoa" id="XP_032457795"/>
    </source>
</evidence>
<feature type="compositionally biased region" description="Low complexity" evidence="1">
    <location>
        <begin position="127"/>
        <end position="139"/>
    </location>
</feature>
<dbReference type="Proteomes" id="UP000002358">
    <property type="component" value="Unassembled WGS sequence"/>
</dbReference>
<protein>
    <submittedName>
        <fullName evidence="2">Uncharacterized protein</fullName>
    </submittedName>
</protein>
<organism evidence="2 3">
    <name type="scientific">Nasonia vitripennis</name>
    <name type="common">Parasitic wasp</name>
    <dbReference type="NCBI Taxonomy" id="7425"/>
    <lineage>
        <taxon>Eukaryota</taxon>
        <taxon>Metazoa</taxon>
        <taxon>Ecdysozoa</taxon>
        <taxon>Arthropoda</taxon>
        <taxon>Hexapoda</taxon>
        <taxon>Insecta</taxon>
        <taxon>Pterygota</taxon>
        <taxon>Neoptera</taxon>
        <taxon>Endopterygota</taxon>
        <taxon>Hymenoptera</taxon>
        <taxon>Apocrita</taxon>
        <taxon>Proctotrupomorpha</taxon>
        <taxon>Chalcidoidea</taxon>
        <taxon>Pteromalidae</taxon>
        <taxon>Pteromalinae</taxon>
        <taxon>Nasonia</taxon>
    </lineage>
</organism>
<dbReference type="AlphaFoldDB" id="A0A7M7TEI9"/>
<keyword evidence="3" id="KW-1185">Reference proteome</keyword>
<feature type="compositionally biased region" description="Basic and acidic residues" evidence="1">
    <location>
        <begin position="140"/>
        <end position="153"/>
    </location>
</feature>
<dbReference type="RefSeq" id="XP_032457795.1">
    <property type="nucleotide sequence ID" value="XM_032601904.1"/>
</dbReference>
<feature type="region of interest" description="Disordered" evidence="1">
    <location>
        <begin position="1"/>
        <end position="162"/>
    </location>
</feature>